<feature type="domain" description="Velvet" evidence="6">
    <location>
        <begin position="296"/>
        <end position="469"/>
    </location>
</feature>
<dbReference type="InterPro" id="IPR021740">
    <property type="entry name" value="Velvet"/>
</dbReference>
<dbReference type="GO" id="GO:0005634">
    <property type="term" value="C:nucleus"/>
    <property type="evidence" value="ECO:0000318"/>
    <property type="project" value="GO_Central"/>
</dbReference>
<dbReference type="GO" id="GO:0005992">
    <property type="term" value="P:trehalose biosynthetic process"/>
    <property type="evidence" value="ECO:0000318"/>
    <property type="project" value="GO_Central"/>
</dbReference>
<evidence type="ECO:0000259" key="6">
    <source>
        <dbReference type="PROSITE" id="PS51821"/>
    </source>
</evidence>
<gene>
    <name evidence="7" type="ORF">BATDEDRAFT_35531</name>
</gene>
<evidence type="ECO:0000313" key="8">
    <source>
        <dbReference type="Proteomes" id="UP000007241"/>
    </source>
</evidence>
<keyword evidence="8" id="KW-1185">Reference proteome</keyword>
<feature type="compositionally biased region" description="Polar residues" evidence="5">
    <location>
        <begin position="889"/>
        <end position="905"/>
    </location>
</feature>
<dbReference type="EMBL" id="GL882887">
    <property type="protein sequence ID" value="EGF78866.1"/>
    <property type="molecule type" value="Genomic_DNA"/>
</dbReference>
<dbReference type="Proteomes" id="UP000007241">
    <property type="component" value="Unassembled WGS sequence"/>
</dbReference>
<feature type="compositionally biased region" description="Polar residues" evidence="5">
    <location>
        <begin position="192"/>
        <end position="215"/>
    </location>
</feature>
<dbReference type="PANTHER" id="PTHR33572:SF18">
    <property type="entry name" value="SPORE DEVELOPMENT REGULATOR VOSA"/>
    <property type="match status" value="1"/>
</dbReference>
<keyword evidence="4" id="KW-0539">Nucleus</keyword>
<evidence type="ECO:0000256" key="2">
    <source>
        <dbReference type="ARBA" id="ARBA00023015"/>
    </source>
</evidence>
<evidence type="ECO:0000256" key="1">
    <source>
        <dbReference type="ARBA" id="ARBA00004123"/>
    </source>
</evidence>
<comment type="subcellular location">
    <subcellularLocation>
        <location evidence="1">Nucleus</location>
    </subcellularLocation>
</comment>
<proteinExistence type="predicted"/>
<dbReference type="OrthoDB" id="5599552at2759"/>
<feature type="region of interest" description="Disordered" evidence="5">
    <location>
        <begin position="165"/>
        <end position="226"/>
    </location>
</feature>
<name>F4P6S2_BATDJ</name>
<evidence type="ECO:0000256" key="3">
    <source>
        <dbReference type="ARBA" id="ARBA00023163"/>
    </source>
</evidence>
<feature type="compositionally biased region" description="Polar residues" evidence="5">
    <location>
        <begin position="175"/>
        <end position="184"/>
    </location>
</feature>
<dbReference type="InterPro" id="IPR038491">
    <property type="entry name" value="Velvet_dom_sf"/>
</dbReference>
<sequence length="965" mass="104531">MPILQPSTLDNSGSECLVLPNIPTTSDTTMDHPVTSESTAGTTAGCTITRVGSFGMNGINMKTKHELHIPVTENNLTAGTPGGGPYSCDVTSTSAVQLESRTNTLLSSTSNTHPIICEPHIMNSAQHHSPCVSPLQKQSLSASLQPDSAQTVSSPISAIKTVDNKMDSTRHPQHCASQNTNHQPVPSDPACHSTTSNIDEAVSGNDSISDKTGSISIDHGDNNNPSSSMITACVPDDGSVDIDISLLRASLTQQTAGSVLSPEKMQQALQTHSPTVNNSMLEEQYQFLPTQNPPCHIDYTSYVLKIRQQPKQARCSSMSEKGVQLTLNDPHSQDSKAYLHNPFFFVYATLLGTDISKDTYDYKEIGNRVMSGSTASSLHRLRDLDSSYGGFFVFPDISIRQEGKFRIKFTLFEILSAGADPLVPPKVARRNSVISDVFTVYQAKLFPGMVESSPLSRFFAEQGLKIRIRKDVSRKSLKRGLDGLDSDEDPKKEVPSQLKRTSHEHTYDDRRDGSHSTNGVRYVDYPPSHGGPNGLNPHNYRRPSESNDPYGYGAPPSHAVYDSWGRPVPTNYYYRPLAYGDAPPPMYSSSSQGPPPHHMRYSYGGPPGPYGGHAQHPMHSHPPAHGYISPSSAPTYSPYSGNYHPPHSNHAGSTRPPPSMLINSSLESTDRHPSNGSGNPNHSYGRPYPYGPSMQQHAMRPPNPGESAETLANAPLTKTEPGASQVSPKFESKAPVTEHHYVSPSGGSSDHQLQQMGHSYGGQPRGQRPPHGPMNHSRPIPINRQLAHPDPYASLMPSGASYGHPSQHSLSHSHQHPSQHSYPQRPLRGPIVQGSNEMPLKQERWNGNMPHSATGSPPDDRNASAYSQHAYHPRSQDTGACVNMEPRSSMASVASSYPPQHHSGSGSHGRALPPMQTGGAPTSYGSPPINASRNGLAPRSDHQQSPAVSEMIPDGGRPGLERYYS</sequence>
<feature type="compositionally biased region" description="Polar residues" evidence="5">
    <location>
        <begin position="745"/>
        <end position="757"/>
    </location>
</feature>
<feature type="compositionally biased region" description="Basic and acidic residues" evidence="5">
    <location>
        <begin position="501"/>
        <end position="514"/>
    </location>
</feature>
<organism evidence="7 8">
    <name type="scientific">Batrachochytrium dendrobatidis (strain JAM81 / FGSC 10211)</name>
    <name type="common">Frog chytrid fungus</name>
    <dbReference type="NCBI Taxonomy" id="684364"/>
    <lineage>
        <taxon>Eukaryota</taxon>
        <taxon>Fungi</taxon>
        <taxon>Fungi incertae sedis</taxon>
        <taxon>Chytridiomycota</taxon>
        <taxon>Chytridiomycota incertae sedis</taxon>
        <taxon>Chytridiomycetes</taxon>
        <taxon>Rhizophydiales</taxon>
        <taxon>Rhizophydiales incertae sedis</taxon>
        <taxon>Batrachochytrium</taxon>
    </lineage>
</organism>
<evidence type="ECO:0000256" key="4">
    <source>
        <dbReference type="ARBA" id="ARBA00023242"/>
    </source>
</evidence>
<feature type="region of interest" description="Disordered" evidence="5">
    <location>
        <begin position="479"/>
        <end position="554"/>
    </location>
</feature>
<protein>
    <recommendedName>
        <fullName evidence="6">Velvet domain-containing protein</fullName>
    </recommendedName>
</protein>
<dbReference type="InterPro" id="IPR037525">
    <property type="entry name" value="Velvet_dom"/>
</dbReference>
<dbReference type="STRING" id="684364.F4P6S2"/>
<evidence type="ECO:0000256" key="5">
    <source>
        <dbReference type="SAM" id="MobiDB-lite"/>
    </source>
</evidence>
<dbReference type="AlphaFoldDB" id="F4P6S2"/>
<feature type="compositionally biased region" description="Polar residues" evidence="5">
    <location>
        <begin position="919"/>
        <end position="933"/>
    </location>
</feature>
<feature type="compositionally biased region" description="Low complexity" evidence="5">
    <location>
        <begin position="627"/>
        <end position="640"/>
    </location>
</feature>
<dbReference type="Gene3D" id="2.60.40.3960">
    <property type="entry name" value="Velvet domain"/>
    <property type="match status" value="1"/>
</dbReference>
<keyword evidence="2" id="KW-0805">Transcription regulation</keyword>
<dbReference type="PANTHER" id="PTHR33572">
    <property type="entry name" value="SPORE DEVELOPMENT REGULATOR VOSA"/>
    <property type="match status" value="1"/>
</dbReference>
<feature type="compositionally biased region" description="Basic and acidic residues" evidence="5">
    <location>
        <begin position="730"/>
        <end position="741"/>
    </location>
</feature>
<dbReference type="GO" id="GO:0030435">
    <property type="term" value="P:sporulation resulting in formation of a cellular spore"/>
    <property type="evidence" value="ECO:0000318"/>
    <property type="project" value="GO_Central"/>
</dbReference>
<dbReference type="HOGENOM" id="CLU_306725_0_0_1"/>
<accession>F4P6S2</accession>
<dbReference type="RefSeq" id="XP_006680408.1">
    <property type="nucleotide sequence ID" value="XM_006680345.1"/>
</dbReference>
<dbReference type="PROSITE" id="PS51821">
    <property type="entry name" value="VELVET"/>
    <property type="match status" value="1"/>
</dbReference>
<evidence type="ECO:0000313" key="7">
    <source>
        <dbReference type="EMBL" id="EGF78866.1"/>
    </source>
</evidence>
<dbReference type="InParanoid" id="F4P6S2"/>
<dbReference type="OMA" id="PSHHPGY"/>
<dbReference type="Pfam" id="PF11754">
    <property type="entry name" value="Velvet"/>
    <property type="match status" value="1"/>
</dbReference>
<reference evidence="7 8" key="1">
    <citation type="submission" date="2009-12" db="EMBL/GenBank/DDBJ databases">
        <title>The draft genome of Batrachochytrium dendrobatidis.</title>
        <authorList>
            <consortium name="US DOE Joint Genome Institute (JGI-PGF)"/>
            <person name="Kuo A."/>
            <person name="Salamov A."/>
            <person name="Schmutz J."/>
            <person name="Lucas S."/>
            <person name="Pitluck S."/>
            <person name="Rosenblum E."/>
            <person name="Stajich J."/>
            <person name="Eisen M."/>
            <person name="Grigoriev I.V."/>
        </authorList>
    </citation>
    <scope>NUCLEOTIDE SEQUENCE [LARGE SCALE GENOMIC DNA]</scope>
    <source>
        <strain evidence="8">JAM81 / FGSC 10211</strain>
    </source>
</reference>
<dbReference type="GeneID" id="18240800"/>
<feature type="region of interest" description="Disordered" evidence="5">
    <location>
        <begin position="585"/>
        <end position="965"/>
    </location>
</feature>
<keyword evidence="3" id="KW-0804">Transcription</keyword>